<feature type="signal peptide" evidence="1">
    <location>
        <begin position="1"/>
        <end position="23"/>
    </location>
</feature>
<sequence>MKKRIVLVLMLSIVLSFSIPLFAVEIEDACMKGEPFTKGILLQDDRDYMIVTDLGMDLKVDIIQQLEGQTTEGKVVWTTTDSGSFTFRPPLTSYHIIKVTNSSDNVRTFNIRIEEKPADKYLR</sequence>
<comment type="caution">
    <text evidence="2">The sequence shown here is derived from an EMBL/GenBank/DDBJ whole genome shotgun (WGS) entry which is preliminary data.</text>
</comment>
<evidence type="ECO:0000313" key="2">
    <source>
        <dbReference type="EMBL" id="MBN1574773.1"/>
    </source>
</evidence>
<proteinExistence type="predicted"/>
<protein>
    <submittedName>
        <fullName evidence="2">Uncharacterized protein</fullName>
    </submittedName>
</protein>
<dbReference type="EMBL" id="JAFGIX010000088">
    <property type="protein sequence ID" value="MBN1574773.1"/>
    <property type="molecule type" value="Genomic_DNA"/>
</dbReference>
<accession>A0A9D8PRK3</accession>
<organism evidence="2 3">
    <name type="scientific">Candidatus Zymogenus saltonus</name>
    <dbReference type="NCBI Taxonomy" id="2844893"/>
    <lineage>
        <taxon>Bacteria</taxon>
        <taxon>Deltaproteobacteria</taxon>
        <taxon>Candidatus Zymogenia</taxon>
        <taxon>Candidatus Zymogeniales</taxon>
        <taxon>Candidatus Zymogenaceae</taxon>
        <taxon>Candidatus Zymogenus</taxon>
    </lineage>
</organism>
<evidence type="ECO:0000256" key="1">
    <source>
        <dbReference type="SAM" id="SignalP"/>
    </source>
</evidence>
<evidence type="ECO:0000313" key="3">
    <source>
        <dbReference type="Proteomes" id="UP000809273"/>
    </source>
</evidence>
<reference evidence="2" key="1">
    <citation type="journal article" date="2021" name="Environ. Microbiol.">
        <title>Genomic characterization of three novel Desulfobacterota classes expand the metabolic and phylogenetic diversity of the phylum.</title>
        <authorList>
            <person name="Murphy C.L."/>
            <person name="Biggerstaff J."/>
            <person name="Eichhorn A."/>
            <person name="Ewing E."/>
            <person name="Shahan R."/>
            <person name="Soriano D."/>
            <person name="Stewart S."/>
            <person name="VanMol K."/>
            <person name="Walker R."/>
            <person name="Walters P."/>
            <person name="Elshahed M.S."/>
            <person name="Youssef N.H."/>
        </authorList>
    </citation>
    <scope>NUCLEOTIDE SEQUENCE</scope>
    <source>
        <strain evidence="2">Zod_Metabat.24</strain>
    </source>
</reference>
<dbReference type="Proteomes" id="UP000809273">
    <property type="component" value="Unassembled WGS sequence"/>
</dbReference>
<gene>
    <name evidence="2" type="ORF">JW984_16375</name>
</gene>
<dbReference type="AlphaFoldDB" id="A0A9D8PRK3"/>
<keyword evidence="1" id="KW-0732">Signal</keyword>
<feature type="chain" id="PRO_5039282885" evidence="1">
    <location>
        <begin position="24"/>
        <end position="123"/>
    </location>
</feature>
<reference evidence="2" key="2">
    <citation type="submission" date="2021-01" db="EMBL/GenBank/DDBJ databases">
        <authorList>
            <person name="Hahn C.R."/>
            <person name="Youssef N.H."/>
            <person name="Elshahed M."/>
        </authorList>
    </citation>
    <scope>NUCLEOTIDE SEQUENCE</scope>
    <source>
        <strain evidence="2">Zod_Metabat.24</strain>
    </source>
</reference>
<name>A0A9D8PRK3_9DELT</name>